<dbReference type="SUPFAM" id="SSF53335">
    <property type="entry name" value="S-adenosyl-L-methionine-dependent methyltransferases"/>
    <property type="match status" value="1"/>
</dbReference>
<evidence type="ECO:0008006" key="3">
    <source>
        <dbReference type="Google" id="ProtNLM"/>
    </source>
</evidence>
<dbReference type="RefSeq" id="WP_060858422.1">
    <property type="nucleotide sequence ID" value="NZ_FCOC02000025.1"/>
</dbReference>
<gene>
    <name evidence="1" type="ORF">AWB64_05436</name>
</gene>
<dbReference type="OrthoDB" id="9765084at2"/>
<organism evidence="1 2">
    <name type="scientific">Caballeronia sordidicola</name>
    <name type="common">Burkholderia sordidicola</name>
    <dbReference type="NCBI Taxonomy" id="196367"/>
    <lineage>
        <taxon>Bacteria</taxon>
        <taxon>Pseudomonadati</taxon>
        <taxon>Pseudomonadota</taxon>
        <taxon>Betaproteobacteria</taxon>
        <taxon>Burkholderiales</taxon>
        <taxon>Burkholderiaceae</taxon>
        <taxon>Caballeronia</taxon>
    </lineage>
</organism>
<dbReference type="InterPro" id="IPR029063">
    <property type="entry name" value="SAM-dependent_MTases_sf"/>
</dbReference>
<reference evidence="1 2" key="1">
    <citation type="submission" date="2016-01" db="EMBL/GenBank/DDBJ databases">
        <authorList>
            <person name="Oliw E.H."/>
        </authorList>
    </citation>
    <scope>NUCLEOTIDE SEQUENCE [LARGE SCALE GENOMIC DNA]</scope>
    <source>
        <strain evidence="1">LMG 22029</strain>
    </source>
</reference>
<dbReference type="AlphaFoldDB" id="A0A158I3C8"/>
<sequence>MIELHADQIRFESSSVVDPVGKVFHFDNRVFRAISPAYAGFVKDTIELAGSQNLFDEGLVPTWPSDFTIKSSPLVIEHQRVPFVTLRGEWCGEALREAALCILKVSAALLKSNLCLKDAHPWNVLFDGSRPYFVDWGSIAPVKEINWSLWYKQFRQFLLAPLHAFSIGHAPIARAMLREHKVGVGNQIIEQPFLVNEPAEANAIAHAACEALTAQTFEALADYVANLVLPHVEGEWSAYAQPRLSSLVDMSSLREKDRIVHRILEDDQGRTLIDIGTNNGLHSELAASLGKRVLACDIEEACLNALYSRTRQSGADILPLFHDLLWPIGTSGIFNSIQGAEDRLSCDTAMVMAVTHHLAFKQRVSFEGMAGAIARLAKRRAIVEFVPADDEHVALWSPEQLPWYTLDNFIKALRLHFRTYSIVPSDPHPRCIILLEK</sequence>
<protein>
    <recommendedName>
        <fullName evidence="3">Methyltransferase domain-containing protein</fullName>
    </recommendedName>
</protein>
<dbReference type="EMBL" id="FCOC02000025">
    <property type="protein sequence ID" value="SAL51112.1"/>
    <property type="molecule type" value="Genomic_DNA"/>
</dbReference>
<name>A0A158I3C8_CABSO</name>
<dbReference type="Gene3D" id="3.40.50.150">
    <property type="entry name" value="Vaccinia Virus protein VP39"/>
    <property type="match status" value="1"/>
</dbReference>
<dbReference type="Proteomes" id="UP000054893">
    <property type="component" value="Unassembled WGS sequence"/>
</dbReference>
<proteinExistence type="predicted"/>
<evidence type="ECO:0000313" key="1">
    <source>
        <dbReference type="EMBL" id="SAL51112.1"/>
    </source>
</evidence>
<accession>A0A158I3C8</accession>
<evidence type="ECO:0000313" key="2">
    <source>
        <dbReference type="Proteomes" id="UP000054893"/>
    </source>
</evidence>